<keyword evidence="4" id="KW-1003">Cell membrane</keyword>
<dbReference type="STRING" id="123899.SAMEA3906487_02932"/>
<protein>
    <submittedName>
        <fullName evidence="9">Putative chloramphenical resistance permease RarD</fullName>
    </submittedName>
</protein>
<keyword evidence="6 8" id="KW-1133">Transmembrane helix</keyword>
<dbReference type="RefSeq" id="WP_231886730.1">
    <property type="nucleotide sequence ID" value="NZ_CP016340.1"/>
</dbReference>
<gene>
    <name evidence="9" type="primary">rarD</name>
    <name evidence="9" type="ORF">SAMEA3906487_02932</name>
</gene>
<dbReference type="InterPro" id="IPR004626">
    <property type="entry name" value="RarD"/>
</dbReference>
<organism evidence="9 10">
    <name type="scientific">Bordetella trematum</name>
    <dbReference type="NCBI Taxonomy" id="123899"/>
    <lineage>
        <taxon>Bacteria</taxon>
        <taxon>Pseudomonadati</taxon>
        <taxon>Pseudomonadota</taxon>
        <taxon>Betaproteobacteria</taxon>
        <taxon>Burkholderiales</taxon>
        <taxon>Alcaligenaceae</taxon>
        <taxon>Bordetella</taxon>
    </lineage>
</organism>
<evidence type="ECO:0000256" key="7">
    <source>
        <dbReference type="ARBA" id="ARBA00023136"/>
    </source>
</evidence>
<feature type="transmembrane region" description="Helical" evidence="8">
    <location>
        <begin position="214"/>
        <end position="233"/>
    </location>
</feature>
<keyword evidence="7 8" id="KW-0472">Membrane</keyword>
<comment type="subcellular location">
    <subcellularLocation>
        <location evidence="1">Cell membrane</location>
        <topology evidence="1">Multi-pass membrane protein</topology>
    </subcellularLocation>
</comment>
<feature type="transmembrane region" description="Helical" evidence="8">
    <location>
        <begin position="134"/>
        <end position="151"/>
    </location>
</feature>
<name>A0A157LSI6_9BORD</name>
<accession>A0A157LSI6</accession>
<dbReference type="eggNOG" id="COG2962">
    <property type="taxonomic scope" value="Bacteria"/>
</dbReference>
<dbReference type="EMBL" id="LT546645">
    <property type="protein sequence ID" value="SAI71837.1"/>
    <property type="molecule type" value="Genomic_DNA"/>
</dbReference>
<dbReference type="GO" id="GO:0005886">
    <property type="term" value="C:plasma membrane"/>
    <property type="evidence" value="ECO:0007669"/>
    <property type="project" value="UniProtKB-SubCell"/>
</dbReference>
<keyword evidence="3" id="KW-0813">Transport</keyword>
<dbReference type="InterPro" id="IPR037185">
    <property type="entry name" value="EmrE-like"/>
</dbReference>
<dbReference type="PATRIC" id="fig|123899.6.peg.2922"/>
<feature type="transmembrane region" description="Helical" evidence="8">
    <location>
        <begin position="7"/>
        <end position="28"/>
    </location>
</feature>
<feature type="transmembrane region" description="Helical" evidence="8">
    <location>
        <begin position="240"/>
        <end position="261"/>
    </location>
</feature>
<dbReference type="SUPFAM" id="SSF103481">
    <property type="entry name" value="Multidrug resistance efflux transporter EmrE"/>
    <property type="match status" value="1"/>
</dbReference>
<dbReference type="NCBIfam" id="TIGR00688">
    <property type="entry name" value="rarD"/>
    <property type="match status" value="1"/>
</dbReference>
<evidence type="ECO:0000256" key="6">
    <source>
        <dbReference type="ARBA" id="ARBA00022989"/>
    </source>
</evidence>
<sequence>MSRPAVSMASGVGCSLLASSLFALMYYYASWLAPLDSLQIYGWRIVLSLPLLTAVLMAAGQGRQLRALARRLRNEPLLWLGALASAFLLGVQLWLFMWAPLHGHALDVSLGYFLLPLMLVLAGRWCFGERLSPWRKLASVLAGLGVAYEILQAGYLSWPMALVALGFPPYYLLRRRLGTDNLAGLWLDLALSLPAALAVVAGGGSWALPEPVQLGLLAGLGVISATALLAMIAASQRLPLALFGLLGYVEPLLLVVVALLLGEQIEAARWPTYLAIWAAVGVLCAEAVARLWQARWPRLPRVGTGPVLEQSQP</sequence>
<feature type="transmembrane region" description="Helical" evidence="8">
    <location>
        <begin position="109"/>
        <end position="127"/>
    </location>
</feature>
<evidence type="ECO:0000256" key="1">
    <source>
        <dbReference type="ARBA" id="ARBA00004651"/>
    </source>
</evidence>
<evidence type="ECO:0000256" key="3">
    <source>
        <dbReference type="ARBA" id="ARBA00022448"/>
    </source>
</evidence>
<evidence type="ECO:0000256" key="4">
    <source>
        <dbReference type="ARBA" id="ARBA00022475"/>
    </source>
</evidence>
<evidence type="ECO:0000313" key="10">
    <source>
        <dbReference type="Proteomes" id="UP000076825"/>
    </source>
</evidence>
<comment type="similarity">
    <text evidence="2">Belongs to the EamA transporter family.</text>
</comment>
<dbReference type="AlphaFoldDB" id="A0A157LSI6"/>
<evidence type="ECO:0000256" key="8">
    <source>
        <dbReference type="SAM" id="Phobius"/>
    </source>
</evidence>
<feature type="transmembrane region" description="Helical" evidence="8">
    <location>
        <begin position="77"/>
        <end position="97"/>
    </location>
</feature>
<reference evidence="9 10" key="1">
    <citation type="submission" date="2016-04" db="EMBL/GenBank/DDBJ databases">
        <authorList>
            <consortium name="Pathogen Informatics"/>
        </authorList>
    </citation>
    <scope>NUCLEOTIDE SEQUENCE [LARGE SCALE GENOMIC DNA]</scope>
    <source>
        <strain evidence="9 10">H044680328</strain>
    </source>
</reference>
<evidence type="ECO:0000256" key="2">
    <source>
        <dbReference type="ARBA" id="ARBA00007362"/>
    </source>
</evidence>
<dbReference type="GeneID" id="56589817"/>
<keyword evidence="10" id="KW-1185">Reference proteome</keyword>
<keyword evidence="5 8" id="KW-0812">Transmembrane</keyword>
<dbReference type="Proteomes" id="UP000076825">
    <property type="component" value="Chromosome 1"/>
</dbReference>
<proteinExistence type="inferred from homology"/>
<dbReference type="KEGG" id="btrm:SAMEA390648702932"/>
<feature type="transmembrane region" description="Helical" evidence="8">
    <location>
        <begin position="185"/>
        <end position="208"/>
    </location>
</feature>
<feature type="transmembrane region" description="Helical" evidence="8">
    <location>
        <begin position="40"/>
        <end position="57"/>
    </location>
</feature>
<feature type="transmembrane region" description="Helical" evidence="8">
    <location>
        <begin position="273"/>
        <end position="292"/>
    </location>
</feature>
<evidence type="ECO:0000256" key="5">
    <source>
        <dbReference type="ARBA" id="ARBA00022692"/>
    </source>
</evidence>
<evidence type="ECO:0000313" key="9">
    <source>
        <dbReference type="EMBL" id="SAI71837.1"/>
    </source>
</evidence>